<dbReference type="AlphaFoldDB" id="A0A3P7LB73"/>
<name>A0A3P7LB73_DIBLA</name>
<proteinExistence type="predicted"/>
<dbReference type="PANTHER" id="PTHR21694:SF18">
    <property type="entry name" value="COILED-COIL DOMAIN-CONTAINING PROTEIN 63"/>
    <property type="match status" value="1"/>
</dbReference>
<gene>
    <name evidence="3" type="ORF">DILT_LOCUS4918</name>
</gene>
<dbReference type="EMBL" id="UYRU01046370">
    <property type="protein sequence ID" value="VDN09087.1"/>
    <property type="molecule type" value="Genomic_DNA"/>
</dbReference>
<evidence type="ECO:0000256" key="1">
    <source>
        <dbReference type="SAM" id="Coils"/>
    </source>
</evidence>
<keyword evidence="1" id="KW-0175">Coiled coil</keyword>
<dbReference type="Proteomes" id="UP000281553">
    <property type="component" value="Unassembled WGS sequence"/>
</dbReference>
<evidence type="ECO:0000256" key="2">
    <source>
        <dbReference type="SAM" id="MobiDB-lite"/>
    </source>
</evidence>
<protein>
    <submittedName>
        <fullName evidence="3">Uncharacterized protein</fullName>
    </submittedName>
</protein>
<evidence type="ECO:0000313" key="3">
    <source>
        <dbReference type="EMBL" id="VDN09087.1"/>
    </source>
</evidence>
<sequence>MLRSSSPFSDHDDNTDNALQEEYEKLLSQLRVAKAERIKYINQTNYQLAKCENEFRWLQQENENLKLELSLIESGENKRKDAKVLDGLKSSADTYENLVRQLEQHKQILFALDIDIKNCENRLKKLRSKEKLNLAELTTKLKTKMQIIENKLEKKEYTTSKQAREIAEQSLHTARAELTIIQSEVEGLFRAAQLPLEAVTDPLLPSESTIGQENLLLYLTAVEKRIDDLLKLRGLLGKEASGEINETESSRTSENETPQSTRKSSVFSLPSARDDAGNLSDDSGADLRLLTHEEINRIIIKE</sequence>
<organism evidence="3 4">
    <name type="scientific">Dibothriocephalus latus</name>
    <name type="common">Fish tapeworm</name>
    <name type="synonym">Diphyllobothrium latum</name>
    <dbReference type="NCBI Taxonomy" id="60516"/>
    <lineage>
        <taxon>Eukaryota</taxon>
        <taxon>Metazoa</taxon>
        <taxon>Spiralia</taxon>
        <taxon>Lophotrochozoa</taxon>
        <taxon>Platyhelminthes</taxon>
        <taxon>Cestoda</taxon>
        <taxon>Eucestoda</taxon>
        <taxon>Diphyllobothriidea</taxon>
        <taxon>Diphyllobothriidae</taxon>
        <taxon>Dibothriocephalus</taxon>
    </lineage>
</organism>
<feature type="coiled-coil region" evidence="1">
    <location>
        <begin position="16"/>
        <end position="129"/>
    </location>
</feature>
<feature type="compositionally biased region" description="Polar residues" evidence="2">
    <location>
        <begin position="258"/>
        <end position="268"/>
    </location>
</feature>
<accession>A0A3P7LB73</accession>
<dbReference type="OrthoDB" id="6766775at2759"/>
<evidence type="ECO:0000313" key="4">
    <source>
        <dbReference type="Proteomes" id="UP000281553"/>
    </source>
</evidence>
<dbReference type="PANTHER" id="PTHR21694">
    <property type="entry name" value="COILED-COIL DOMAIN-CONTAINING PROTEIN 63"/>
    <property type="match status" value="1"/>
</dbReference>
<keyword evidence="4" id="KW-1185">Reference proteome</keyword>
<dbReference type="InterPro" id="IPR051876">
    <property type="entry name" value="ODA-DC/CCD"/>
</dbReference>
<reference evidence="3 4" key="1">
    <citation type="submission" date="2018-11" db="EMBL/GenBank/DDBJ databases">
        <authorList>
            <consortium name="Pathogen Informatics"/>
        </authorList>
    </citation>
    <scope>NUCLEOTIDE SEQUENCE [LARGE SCALE GENOMIC DNA]</scope>
</reference>
<feature type="region of interest" description="Disordered" evidence="2">
    <location>
        <begin position="242"/>
        <end position="284"/>
    </location>
</feature>